<evidence type="ECO:0000256" key="10">
    <source>
        <dbReference type="ARBA" id="ARBA00023136"/>
    </source>
</evidence>
<dbReference type="SUPFAM" id="SSF47384">
    <property type="entry name" value="Homodimeric domain of signal transducing histidine kinase"/>
    <property type="match status" value="1"/>
</dbReference>
<dbReference type="CDD" id="cd06225">
    <property type="entry name" value="HAMP"/>
    <property type="match status" value="1"/>
</dbReference>
<dbReference type="PANTHER" id="PTHR45436">
    <property type="entry name" value="SENSOR HISTIDINE KINASE YKOH"/>
    <property type="match status" value="1"/>
</dbReference>
<dbReference type="InterPro" id="IPR004358">
    <property type="entry name" value="Sig_transdc_His_kin-like_C"/>
</dbReference>
<reference evidence="14 15" key="1">
    <citation type="submission" date="2020-03" db="EMBL/GenBank/DDBJ databases">
        <title>WGS of actinomycetes isolated from Thailand.</title>
        <authorList>
            <person name="Thawai C."/>
        </authorList>
    </citation>
    <scope>NUCLEOTIDE SEQUENCE [LARGE SCALE GENOMIC DNA]</scope>
    <source>
        <strain evidence="14 15">PRB2-1</strain>
    </source>
</reference>
<feature type="transmembrane region" description="Helical" evidence="11">
    <location>
        <begin position="149"/>
        <end position="170"/>
    </location>
</feature>
<evidence type="ECO:0000256" key="2">
    <source>
        <dbReference type="ARBA" id="ARBA00004236"/>
    </source>
</evidence>
<evidence type="ECO:0000256" key="6">
    <source>
        <dbReference type="ARBA" id="ARBA00022692"/>
    </source>
</evidence>
<organism evidence="14 15">
    <name type="scientific">Actinacidiphila epipremni</name>
    <dbReference type="NCBI Taxonomy" id="2053013"/>
    <lineage>
        <taxon>Bacteria</taxon>
        <taxon>Bacillati</taxon>
        <taxon>Actinomycetota</taxon>
        <taxon>Actinomycetes</taxon>
        <taxon>Kitasatosporales</taxon>
        <taxon>Streptomycetaceae</taxon>
        <taxon>Actinacidiphila</taxon>
    </lineage>
</organism>
<keyword evidence="15" id="KW-1185">Reference proteome</keyword>
<evidence type="ECO:0000256" key="1">
    <source>
        <dbReference type="ARBA" id="ARBA00000085"/>
    </source>
</evidence>
<keyword evidence="4" id="KW-0597">Phosphoprotein</keyword>
<keyword evidence="10 11" id="KW-0472">Membrane</keyword>
<dbReference type="PRINTS" id="PR00344">
    <property type="entry name" value="BCTRLSENSOR"/>
</dbReference>
<comment type="catalytic activity">
    <reaction evidence="1">
        <text>ATP + protein L-histidine = ADP + protein N-phospho-L-histidine.</text>
        <dbReference type="EC" id="2.7.13.3"/>
    </reaction>
</comment>
<evidence type="ECO:0000313" key="15">
    <source>
        <dbReference type="Proteomes" id="UP000734511"/>
    </source>
</evidence>
<evidence type="ECO:0000256" key="7">
    <source>
        <dbReference type="ARBA" id="ARBA00022777"/>
    </source>
</evidence>
<evidence type="ECO:0000256" key="5">
    <source>
        <dbReference type="ARBA" id="ARBA00022679"/>
    </source>
</evidence>
<dbReference type="InterPro" id="IPR036890">
    <property type="entry name" value="HATPase_C_sf"/>
</dbReference>
<proteinExistence type="predicted"/>
<dbReference type="CDD" id="cd00075">
    <property type="entry name" value="HATPase"/>
    <property type="match status" value="1"/>
</dbReference>
<dbReference type="Pfam" id="PF00672">
    <property type="entry name" value="HAMP"/>
    <property type="match status" value="1"/>
</dbReference>
<dbReference type="Gene3D" id="3.30.565.10">
    <property type="entry name" value="Histidine kinase-like ATPase, C-terminal domain"/>
    <property type="match status" value="1"/>
</dbReference>
<keyword evidence="9" id="KW-0902">Two-component regulatory system</keyword>
<evidence type="ECO:0000256" key="4">
    <source>
        <dbReference type="ARBA" id="ARBA00022553"/>
    </source>
</evidence>
<dbReference type="Pfam" id="PF02518">
    <property type="entry name" value="HATPase_c"/>
    <property type="match status" value="1"/>
</dbReference>
<evidence type="ECO:0000313" key="14">
    <source>
        <dbReference type="EMBL" id="NJP43892.1"/>
    </source>
</evidence>
<evidence type="ECO:0000259" key="12">
    <source>
        <dbReference type="PROSITE" id="PS50109"/>
    </source>
</evidence>
<dbReference type="InterPro" id="IPR036097">
    <property type="entry name" value="HisK_dim/P_sf"/>
</dbReference>
<dbReference type="SMART" id="SM00304">
    <property type="entry name" value="HAMP"/>
    <property type="match status" value="1"/>
</dbReference>
<accession>A0ABX0ZLA2</accession>
<dbReference type="InterPro" id="IPR005467">
    <property type="entry name" value="His_kinase_dom"/>
</dbReference>
<dbReference type="PANTHER" id="PTHR45436:SF5">
    <property type="entry name" value="SENSOR HISTIDINE KINASE TRCS"/>
    <property type="match status" value="1"/>
</dbReference>
<dbReference type="CDD" id="cd00082">
    <property type="entry name" value="HisKA"/>
    <property type="match status" value="1"/>
</dbReference>
<keyword evidence="5" id="KW-0808">Transferase</keyword>
<gene>
    <name evidence="14" type="ORF">HCN08_10805</name>
</gene>
<dbReference type="InterPro" id="IPR003660">
    <property type="entry name" value="HAMP_dom"/>
</dbReference>
<dbReference type="SUPFAM" id="SSF158472">
    <property type="entry name" value="HAMP domain-like"/>
    <property type="match status" value="1"/>
</dbReference>
<comment type="caution">
    <text evidence="14">The sequence shown here is derived from an EMBL/GenBank/DDBJ whole genome shotgun (WGS) entry which is preliminary data.</text>
</comment>
<sequence length="443" mass="46084">MGVRLRTMLAATAVVAAALALTGASLFASLDAGLTRSARELAAKDAGVKATAVRSAATGRSPLCSFGIALARRPVSTFSTFSAAPAASTPPAGPPDAAGRNVLDLERCALPKAFPSLYVVTEQVQTGAGPVTVQGTASLAPVRAARRTLVMVLAPGVPALLALVALLTWFTAGRALRPVSAIRAKVADITARDLHERVPQPAGNDEVAALAKTVNGTLDRLQTAVGAHRQFVADAAHELRSPLAALRTRLELARPAERRLAGEALADVARLQALTADLLLLARLDAREPVRRRETDLAQIVAEEAARPRPRTDVAVAMRLTPDVLVDGSPDHLRRLVANLVDNAVRHAGGTVTVTLTRDEARGLARLDVADDGPGIPAEHRAAVFDRFTRLDHARTRDTGGSGLGLPIARDIAAAHGGSLHVVPDRRPGATLRAVLPLSGGGS</sequence>
<name>A0ABX0ZLA2_9ACTN</name>
<dbReference type="InterPro" id="IPR050428">
    <property type="entry name" value="TCS_sensor_his_kinase"/>
</dbReference>
<comment type="subcellular location">
    <subcellularLocation>
        <location evidence="2">Cell membrane</location>
    </subcellularLocation>
</comment>
<dbReference type="Gene3D" id="6.10.340.10">
    <property type="match status" value="1"/>
</dbReference>
<keyword evidence="8 11" id="KW-1133">Transmembrane helix</keyword>
<dbReference type="SMART" id="SM00387">
    <property type="entry name" value="HATPase_c"/>
    <property type="match status" value="1"/>
</dbReference>
<protein>
    <recommendedName>
        <fullName evidence="3">histidine kinase</fullName>
        <ecNumber evidence="3">2.7.13.3</ecNumber>
    </recommendedName>
</protein>
<dbReference type="PROSITE" id="PS50885">
    <property type="entry name" value="HAMP"/>
    <property type="match status" value="1"/>
</dbReference>
<dbReference type="SUPFAM" id="SSF55874">
    <property type="entry name" value="ATPase domain of HSP90 chaperone/DNA topoisomerase II/histidine kinase"/>
    <property type="match status" value="1"/>
</dbReference>
<evidence type="ECO:0000259" key="13">
    <source>
        <dbReference type="PROSITE" id="PS50885"/>
    </source>
</evidence>
<dbReference type="Proteomes" id="UP000734511">
    <property type="component" value="Unassembled WGS sequence"/>
</dbReference>
<evidence type="ECO:0000256" key="9">
    <source>
        <dbReference type="ARBA" id="ARBA00023012"/>
    </source>
</evidence>
<dbReference type="Gene3D" id="1.10.287.130">
    <property type="match status" value="1"/>
</dbReference>
<dbReference type="Pfam" id="PF00512">
    <property type="entry name" value="HisKA"/>
    <property type="match status" value="1"/>
</dbReference>
<dbReference type="InterPro" id="IPR003594">
    <property type="entry name" value="HATPase_dom"/>
</dbReference>
<dbReference type="SMART" id="SM00388">
    <property type="entry name" value="HisKA"/>
    <property type="match status" value="1"/>
</dbReference>
<feature type="domain" description="HAMP" evidence="13">
    <location>
        <begin position="173"/>
        <end position="226"/>
    </location>
</feature>
<dbReference type="PROSITE" id="PS50109">
    <property type="entry name" value="HIS_KIN"/>
    <property type="match status" value="1"/>
</dbReference>
<feature type="domain" description="Histidine kinase" evidence="12">
    <location>
        <begin position="234"/>
        <end position="440"/>
    </location>
</feature>
<evidence type="ECO:0000256" key="3">
    <source>
        <dbReference type="ARBA" id="ARBA00012438"/>
    </source>
</evidence>
<dbReference type="EC" id="2.7.13.3" evidence="3"/>
<dbReference type="InterPro" id="IPR003661">
    <property type="entry name" value="HisK_dim/P_dom"/>
</dbReference>
<evidence type="ECO:0000256" key="11">
    <source>
        <dbReference type="SAM" id="Phobius"/>
    </source>
</evidence>
<dbReference type="GO" id="GO:0016301">
    <property type="term" value="F:kinase activity"/>
    <property type="evidence" value="ECO:0007669"/>
    <property type="project" value="UniProtKB-KW"/>
</dbReference>
<dbReference type="EMBL" id="JAATEJ010000006">
    <property type="protein sequence ID" value="NJP43892.1"/>
    <property type="molecule type" value="Genomic_DNA"/>
</dbReference>
<keyword evidence="6 11" id="KW-0812">Transmembrane</keyword>
<evidence type="ECO:0000256" key="8">
    <source>
        <dbReference type="ARBA" id="ARBA00022989"/>
    </source>
</evidence>
<keyword evidence="7 14" id="KW-0418">Kinase</keyword>